<accession>A0AAE3FJ05</accession>
<dbReference type="AlphaFoldDB" id="A0AAE3FJ05"/>
<protein>
    <submittedName>
        <fullName evidence="1">Uncharacterized protein</fullName>
    </submittedName>
</protein>
<evidence type="ECO:0000313" key="2">
    <source>
        <dbReference type="Proteomes" id="UP001139365"/>
    </source>
</evidence>
<dbReference type="EMBL" id="JALEMU010000151">
    <property type="protein sequence ID" value="MCI5756409.1"/>
    <property type="molecule type" value="Genomic_DNA"/>
</dbReference>
<name>A0AAE3FJ05_9BACT</name>
<dbReference type="Proteomes" id="UP001139365">
    <property type="component" value="Unassembled WGS sequence"/>
</dbReference>
<comment type="caution">
    <text evidence="1">The sequence shown here is derived from an EMBL/GenBank/DDBJ whole genome shotgun (WGS) entry which is preliminary data.</text>
</comment>
<gene>
    <name evidence="1" type="ORF">MR241_08985</name>
</gene>
<organism evidence="1 2">
    <name type="scientific">Candidatus Colimorpha enterica</name>
    <dbReference type="NCBI Taxonomy" id="3083063"/>
    <lineage>
        <taxon>Bacteria</taxon>
        <taxon>Pseudomonadati</taxon>
        <taxon>Bacteroidota</taxon>
        <taxon>Bacteroidia</taxon>
        <taxon>Bacteroidales</taxon>
        <taxon>Candidatus Colimorpha</taxon>
    </lineage>
</organism>
<evidence type="ECO:0000313" key="1">
    <source>
        <dbReference type="EMBL" id="MCI5756409.1"/>
    </source>
</evidence>
<reference evidence="1 2" key="1">
    <citation type="submission" date="2022-03" db="EMBL/GenBank/DDBJ databases">
        <title>Metagenome-assembled genomes from swine fecal metagenomes.</title>
        <authorList>
            <person name="Holman D.B."/>
            <person name="Kommadath A."/>
        </authorList>
    </citation>
    <scope>NUCLEOTIDE SEQUENCE [LARGE SCALE GENOMIC DNA]</scope>
    <source>
        <strain evidence="1">SUG147</strain>
    </source>
</reference>
<proteinExistence type="predicted"/>
<sequence length="156" mass="18122">MLGALSLYASAKYFENNPHTHNTYINANESFSSEYYTGHKPTLEYRYTNLKCDNENAKLEVTLYAKKIRWYNILEPSEFKVGSKEASGINGSSGIWYGYTYRNIDCSSSSDIVDKWDYNLAESANIRYYYAISNNNRSYLHNKNGEWRVICTYNSN</sequence>